<proteinExistence type="predicted"/>
<dbReference type="Proteomes" id="UP001580346">
    <property type="component" value="Unassembled WGS sequence"/>
</dbReference>
<dbReference type="EMBL" id="JBHHMI010000017">
    <property type="protein sequence ID" value="MFB5268560.1"/>
    <property type="molecule type" value="Genomic_DNA"/>
</dbReference>
<sequence>MSVYFEVKESFTVVGKLGQGFASESQSWIPSLWQEANHNFEEIRSLAKTDAEGNIVGIWGAMSDLTESFKRWTDQGKYLAGCEVYDDSVAPTGWTKWVIPSYKFAVMKCNKNTYQEKFNYMINEFIPHTNYSIVGAVHEYYNPSETNGDLYLYFPIEKISKDRL</sequence>
<accession>A0ABV5AWH3</accession>
<dbReference type="InterPro" id="IPR011256">
    <property type="entry name" value="Reg_factor_effector_dom_sf"/>
</dbReference>
<feature type="domain" description="AraC effector-binding" evidence="1">
    <location>
        <begin position="1"/>
        <end position="157"/>
    </location>
</feature>
<keyword evidence="3" id="KW-1185">Reference proteome</keyword>
<dbReference type="Pfam" id="PF14526">
    <property type="entry name" value="Cass2"/>
    <property type="match status" value="1"/>
</dbReference>
<organism evidence="2 3">
    <name type="scientific">Paenibacillus enshidis</name>
    <dbReference type="NCBI Taxonomy" id="1458439"/>
    <lineage>
        <taxon>Bacteria</taxon>
        <taxon>Bacillati</taxon>
        <taxon>Bacillota</taxon>
        <taxon>Bacilli</taxon>
        <taxon>Bacillales</taxon>
        <taxon>Paenibacillaceae</taxon>
        <taxon>Paenibacillus</taxon>
    </lineage>
</organism>
<comment type="caution">
    <text evidence="2">The sequence shown here is derived from an EMBL/GenBank/DDBJ whole genome shotgun (WGS) entry which is preliminary data.</text>
</comment>
<dbReference type="RefSeq" id="WP_375356793.1">
    <property type="nucleotide sequence ID" value="NZ_JBHHMI010000017.1"/>
</dbReference>
<reference evidence="2 3" key="1">
    <citation type="submission" date="2024-09" db="EMBL/GenBank/DDBJ databases">
        <title>Paenibacillus zeirhizospherea sp. nov., isolated from surface of the maize (Zea mays) roots in a horticulture field, Hungary.</title>
        <authorList>
            <person name="Marton D."/>
            <person name="Farkas M."/>
            <person name="Bedics A."/>
            <person name="Toth E."/>
            <person name="Tancsics A."/>
            <person name="Boka K."/>
            <person name="Maroti G."/>
            <person name="Kriszt B."/>
            <person name="Cserhati M."/>
        </authorList>
    </citation>
    <scope>NUCLEOTIDE SEQUENCE [LARGE SCALE GENOMIC DNA]</scope>
    <source>
        <strain evidence="2 3">KCTC 33519</strain>
    </source>
</reference>
<dbReference type="InterPro" id="IPR029441">
    <property type="entry name" value="Cass2"/>
</dbReference>
<dbReference type="Gene3D" id="3.20.80.10">
    <property type="entry name" value="Regulatory factor, effector binding domain"/>
    <property type="match status" value="1"/>
</dbReference>
<evidence type="ECO:0000259" key="1">
    <source>
        <dbReference type="SMART" id="SM00871"/>
    </source>
</evidence>
<dbReference type="InterPro" id="IPR010499">
    <property type="entry name" value="AraC_E-bd"/>
</dbReference>
<evidence type="ECO:0000313" key="3">
    <source>
        <dbReference type="Proteomes" id="UP001580346"/>
    </source>
</evidence>
<dbReference type="SMART" id="SM00871">
    <property type="entry name" value="AraC_E_bind"/>
    <property type="match status" value="1"/>
</dbReference>
<dbReference type="SUPFAM" id="SSF55136">
    <property type="entry name" value="Probable bacterial effector-binding domain"/>
    <property type="match status" value="1"/>
</dbReference>
<protein>
    <submittedName>
        <fullName evidence="2">GyrI-like domain-containing protein</fullName>
    </submittedName>
</protein>
<evidence type="ECO:0000313" key="2">
    <source>
        <dbReference type="EMBL" id="MFB5268560.1"/>
    </source>
</evidence>
<gene>
    <name evidence="2" type="ORF">ACE41H_17495</name>
</gene>
<name>A0ABV5AWH3_9BACL</name>